<keyword evidence="9" id="KW-0460">Magnesium</keyword>
<keyword evidence="6" id="KW-0540">Nuclease</keyword>
<sequence>MPITLPDPFYYLQNFQRVLDWIAQRYSDLLADDERNFIEQFPTLPQASRALLVRMVMRKGEVFRSGKLRYAEIGCPDAAAAPLLALGWIVQNPSLDVTQLFALLRKAELAQAFRYSAAASTARKHEMLEELAQAFPDSQPMTRWAPELAESIYAVQVTALCERLRLMFFGNLYQDWSEFVLSDLGIYRYEVVEFSETSRGFRSRQDIDDYLHLHHCRQRFDEGEYLDEILPDIPTVPYANSWLEGRRNKLLFRFAQEYERCNELDSALALYRNCDYAGARVRTIRVLEKSGAEADAYALAMTAWQQAESETEQQALLRMLPRLRRKAGHAKVLADKAPAIDELSLSLPYPALPASVEQVVQAHYSSAEAPVFYVENALINTLFGLLCWPAVFAALPGAFFHPFHQGPVDLHHPDFVQKRQDLFDVCLAQLDDGRYQQAIMNTFHAKTNIQSPFVFWSTVDEELLKLALHCIPAAHLKKYFERILRDIPANRSGLPDLIQFWPQEQRYRMLEVKGPGDRLQDNQIRWINYCIAHQMPVAVTYVQWSEQAA</sequence>
<dbReference type="Gene3D" id="3.40.1350.10">
    <property type="match status" value="1"/>
</dbReference>
<accession>A0ABS0EVA8</accession>
<name>A0ABS0EVA8_9BURK</name>
<evidence type="ECO:0000256" key="8">
    <source>
        <dbReference type="ARBA" id="ARBA00022801"/>
    </source>
</evidence>
<dbReference type="Proteomes" id="UP000657372">
    <property type="component" value="Unassembled WGS sequence"/>
</dbReference>
<dbReference type="InterPro" id="IPR040603">
    <property type="entry name" value="FAN1_SAP_bact"/>
</dbReference>
<evidence type="ECO:0000256" key="4">
    <source>
        <dbReference type="ARBA" id="ARBA00005533"/>
    </source>
</evidence>
<evidence type="ECO:0000256" key="9">
    <source>
        <dbReference type="ARBA" id="ARBA00022842"/>
    </source>
</evidence>
<dbReference type="Pfam" id="PF21315">
    <property type="entry name" value="FAN1_HTH"/>
    <property type="match status" value="1"/>
</dbReference>
<dbReference type="InterPro" id="IPR049125">
    <property type="entry name" value="FAN1-like_WH"/>
</dbReference>
<dbReference type="Pfam" id="PF18081">
    <property type="entry name" value="FANC_SAP"/>
    <property type="match status" value="1"/>
</dbReference>
<feature type="domain" description="VRR-NUC" evidence="11">
    <location>
        <begin position="430"/>
        <end position="544"/>
    </location>
</feature>
<reference evidence="12 13" key="1">
    <citation type="submission" date="2020-11" db="EMBL/GenBank/DDBJ databases">
        <title>WGS of Herminiimonas contaminans strain Marseille-Q4544 isolated from planarians Schmidtea mediterranea.</title>
        <authorList>
            <person name="Kangale L."/>
        </authorList>
    </citation>
    <scope>NUCLEOTIDE SEQUENCE [LARGE SCALE GENOMIC DNA]</scope>
    <source>
        <strain evidence="12 13">Marseille-Q4544</strain>
    </source>
</reference>
<comment type="catalytic activity">
    <reaction evidence="1">
        <text>Hydrolytically removes 5'-nucleotides successively from the 3'-hydroxy termini of 3'-hydroxy-terminated oligonucleotides.</text>
        <dbReference type="EC" id="3.1.4.1"/>
    </reaction>
</comment>
<protein>
    <recommendedName>
        <fullName evidence="5">phosphodiesterase I</fullName>
        <ecNumber evidence="5">3.1.4.1</ecNumber>
    </recommendedName>
</protein>
<gene>
    <name evidence="12" type="ORF">IXC47_13895</name>
</gene>
<keyword evidence="7" id="KW-0479">Metal-binding</keyword>
<keyword evidence="10" id="KW-0464">Manganese</keyword>
<dbReference type="RefSeq" id="WP_195875996.1">
    <property type="nucleotide sequence ID" value="NZ_JADOEL010000012.1"/>
</dbReference>
<evidence type="ECO:0000256" key="1">
    <source>
        <dbReference type="ARBA" id="ARBA00000983"/>
    </source>
</evidence>
<evidence type="ECO:0000256" key="5">
    <source>
        <dbReference type="ARBA" id="ARBA00012029"/>
    </source>
</evidence>
<evidence type="ECO:0000256" key="10">
    <source>
        <dbReference type="ARBA" id="ARBA00023211"/>
    </source>
</evidence>
<comment type="cofactor">
    <cofactor evidence="3">
        <name>Mg(2+)</name>
        <dbReference type="ChEBI" id="CHEBI:18420"/>
    </cofactor>
</comment>
<evidence type="ECO:0000256" key="2">
    <source>
        <dbReference type="ARBA" id="ARBA00001936"/>
    </source>
</evidence>
<dbReference type="PANTHER" id="PTHR15749">
    <property type="entry name" value="FANCONI-ASSOCIATED NUCLEASE 1"/>
    <property type="match status" value="1"/>
</dbReference>
<dbReference type="InterPro" id="IPR033315">
    <property type="entry name" value="Fan1-like"/>
</dbReference>
<dbReference type="Pfam" id="PF08774">
    <property type="entry name" value="VRR_NUC"/>
    <property type="match status" value="1"/>
</dbReference>
<comment type="caution">
    <text evidence="12">The sequence shown here is derived from an EMBL/GenBank/DDBJ whole genome shotgun (WGS) entry which is preliminary data.</text>
</comment>
<proteinExistence type="inferred from homology"/>
<evidence type="ECO:0000313" key="13">
    <source>
        <dbReference type="Proteomes" id="UP000657372"/>
    </source>
</evidence>
<organism evidence="12 13">
    <name type="scientific">Herminiimonas contaminans</name>
    <dbReference type="NCBI Taxonomy" id="1111140"/>
    <lineage>
        <taxon>Bacteria</taxon>
        <taxon>Pseudomonadati</taxon>
        <taxon>Pseudomonadota</taxon>
        <taxon>Betaproteobacteria</taxon>
        <taxon>Burkholderiales</taxon>
        <taxon>Oxalobacteraceae</taxon>
        <taxon>Herminiimonas</taxon>
    </lineage>
</organism>
<dbReference type="InterPro" id="IPR011856">
    <property type="entry name" value="tRNA_endonuc-like_dom_sf"/>
</dbReference>
<evidence type="ECO:0000313" key="12">
    <source>
        <dbReference type="EMBL" id="MBF8178776.1"/>
    </source>
</evidence>
<dbReference type="SMART" id="SM00990">
    <property type="entry name" value="VRR_NUC"/>
    <property type="match status" value="1"/>
</dbReference>
<evidence type="ECO:0000256" key="3">
    <source>
        <dbReference type="ARBA" id="ARBA00001946"/>
    </source>
</evidence>
<comment type="cofactor">
    <cofactor evidence="2">
        <name>Mn(2+)</name>
        <dbReference type="ChEBI" id="CHEBI:29035"/>
    </cofactor>
</comment>
<evidence type="ECO:0000259" key="11">
    <source>
        <dbReference type="SMART" id="SM00990"/>
    </source>
</evidence>
<comment type="similarity">
    <text evidence="4">Belongs to the FAN1 family.</text>
</comment>
<keyword evidence="13" id="KW-1185">Reference proteome</keyword>
<dbReference type="PANTHER" id="PTHR15749:SF4">
    <property type="entry name" value="FANCONI-ASSOCIATED NUCLEASE 1"/>
    <property type="match status" value="1"/>
</dbReference>
<dbReference type="EC" id="3.1.4.1" evidence="5"/>
<evidence type="ECO:0000256" key="6">
    <source>
        <dbReference type="ARBA" id="ARBA00022722"/>
    </source>
</evidence>
<dbReference type="EMBL" id="JADOEL010000012">
    <property type="protein sequence ID" value="MBF8178776.1"/>
    <property type="molecule type" value="Genomic_DNA"/>
</dbReference>
<keyword evidence="8" id="KW-0378">Hydrolase</keyword>
<dbReference type="InterPro" id="IPR014883">
    <property type="entry name" value="VRR_NUC"/>
</dbReference>
<evidence type="ECO:0000256" key="7">
    <source>
        <dbReference type="ARBA" id="ARBA00022723"/>
    </source>
</evidence>